<feature type="compositionally biased region" description="Pro residues" evidence="1">
    <location>
        <begin position="256"/>
        <end position="265"/>
    </location>
</feature>
<evidence type="ECO:0000313" key="3">
    <source>
        <dbReference type="Proteomes" id="UP000324767"/>
    </source>
</evidence>
<feature type="region of interest" description="Disordered" evidence="1">
    <location>
        <begin position="314"/>
        <end position="607"/>
    </location>
</feature>
<dbReference type="EMBL" id="VXIT01000013">
    <property type="protein sequence ID" value="KAA6408720.1"/>
    <property type="molecule type" value="Genomic_DNA"/>
</dbReference>
<feature type="compositionally biased region" description="Basic and acidic residues" evidence="1">
    <location>
        <begin position="623"/>
        <end position="639"/>
    </location>
</feature>
<feature type="region of interest" description="Disordered" evidence="1">
    <location>
        <begin position="281"/>
        <end position="300"/>
    </location>
</feature>
<feature type="compositionally biased region" description="Basic and acidic residues" evidence="1">
    <location>
        <begin position="492"/>
        <end position="502"/>
    </location>
</feature>
<feature type="region of interest" description="Disordered" evidence="1">
    <location>
        <begin position="252"/>
        <end position="271"/>
    </location>
</feature>
<evidence type="ECO:0000256" key="1">
    <source>
        <dbReference type="SAM" id="MobiDB-lite"/>
    </source>
</evidence>
<feature type="compositionally biased region" description="Basic and acidic residues" evidence="1">
    <location>
        <begin position="518"/>
        <end position="537"/>
    </location>
</feature>
<accession>A0A5M8PIH7</accession>
<feature type="compositionally biased region" description="Basic and acidic residues" evidence="1">
    <location>
        <begin position="469"/>
        <end position="482"/>
    </location>
</feature>
<evidence type="ECO:0000313" key="2">
    <source>
        <dbReference type="EMBL" id="KAA6408720.1"/>
    </source>
</evidence>
<name>A0A5M8PIH7_9LECA</name>
<reference evidence="2 3" key="1">
    <citation type="submission" date="2019-09" db="EMBL/GenBank/DDBJ databases">
        <title>The hologenome of the rock-dwelling lichen Lasallia pustulata.</title>
        <authorList>
            <person name="Greshake Tzovaras B."/>
            <person name="Segers F."/>
            <person name="Bicker A."/>
            <person name="Dal Grande F."/>
            <person name="Otte J."/>
            <person name="Hankeln T."/>
            <person name="Schmitt I."/>
            <person name="Ebersberger I."/>
        </authorList>
    </citation>
    <scope>NUCLEOTIDE SEQUENCE [LARGE SCALE GENOMIC DNA]</scope>
    <source>
        <strain evidence="2">A1-1</strain>
    </source>
</reference>
<feature type="compositionally biased region" description="Low complexity" evidence="1">
    <location>
        <begin position="437"/>
        <end position="448"/>
    </location>
</feature>
<feature type="compositionally biased region" description="Polar residues" evidence="1">
    <location>
        <begin position="456"/>
        <end position="468"/>
    </location>
</feature>
<comment type="caution">
    <text evidence="2">The sequence shown here is derived from an EMBL/GenBank/DDBJ whole genome shotgun (WGS) entry which is preliminary data.</text>
</comment>
<feature type="region of interest" description="Disordered" evidence="1">
    <location>
        <begin position="623"/>
        <end position="643"/>
    </location>
</feature>
<proteinExistence type="predicted"/>
<feature type="compositionally biased region" description="Basic residues" evidence="1">
    <location>
        <begin position="410"/>
        <end position="422"/>
    </location>
</feature>
<sequence>MNGPPPPLVHHMPSMHGMDPKIDKISSMLDGMNIRPAAHGQYVQNAKPQVKNDHNHTKYDTKTVVDSRGNLPTTYSGYMFEKAEPDFGQPKSWARVVKNVMPISNDDLLDRVRKQRSKGISVLKQYESLTTLKRNQIDRLLEEKNKAEKDHRYEWTLASVITEERKVGRLGLETVSMKVILRRQQTKGVAAGKPDQKGVSRVVVDLYAPKRETKSQQGMPDFQADHQNHPPNQGFFGQVGNGGIHNMDGVFQQGRAPPPPPPPPAHQGINTPIQETKNQQGIPGGFPGDRQNHPQNQGPFGQMGNGGILNMDGFFQQGRAPPPPPPPPMAFPNESSPPHRGFPSAQIPGMKFSNAMHTRMPQESQPPMFAYESDVKNGKGKKAKHEHGDHGDFSSGSGSGFETDKSVEARHKRRHSKSKRSKGKEDKRTRNWASGRSDSLSDSASDLDSVWDSDDNASIITPNSSNSSEARRDQKRHSGDHRDHHRRGSHGRSRERERERDATRRHHRNSPQISPKIISRDSYEEEPRRNRYQRYEEDYTTVEPNRSRRLPGRRMTPGYSMEHPPLGRHPASYDLPDPRDRRPRYVDSSYPRVTRRPQEFPHPADRYAEEDLHDYVYRERMDKRSSYAEAPRRRSEAYRPEVYTEGPRRRGDIYFDEDY</sequence>
<feature type="compositionally biased region" description="Pro residues" evidence="1">
    <location>
        <begin position="320"/>
        <end position="330"/>
    </location>
</feature>
<organism evidence="2 3">
    <name type="scientific">Lasallia pustulata</name>
    <dbReference type="NCBI Taxonomy" id="136370"/>
    <lineage>
        <taxon>Eukaryota</taxon>
        <taxon>Fungi</taxon>
        <taxon>Dikarya</taxon>
        <taxon>Ascomycota</taxon>
        <taxon>Pezizomycotina</taxon>
        <taxon>Lecanoromycetes</taxon>
        <taxon>OSLEUM clade</taxon>
        <taxon>Umbilicariomycetidae</taxon>
        <taxon>Umbilicariales</taxon>
        <taxon>Umbilicariaceae</taxon>
        <taxon>Lasallia</taxon>
    </lineage>
</organism>
<feature type="compositionally biased region" description="Basic and acidic residues" evidence="1">
    <location>
        <begin position="576"/>
        <end position="585"/>
    </location>
</feature>
<feature type="compositionally biased region" description="Basic and acidic residues" evidence="1">
    <location>
        <begin position="596"/>
        <end position="607"/>
    </location>
</feature>
<dbReference type="OrthoDB" id="5401486at2759"/>
<protein>
    <submittedName>
        <fullName evidence="2">Uncharacterized protein</fullName>
    </submittedName>
</protein>
<gene>
    <name evidence="2" type="ORF">FRX48_07802</name>
</gene>
<dbReference type="Proteomes" id="UP000324767">
    <property type="component" value="Unassembled WGS sequence"/>
</dbReference>
<dbReference type="AlphaFoldDB" id="A0A5M8PIH7"/>